<comment type="caution">
    <text evidence="1">The sequence shown here is derived from an EMBL/GenBank/DDBJ whole genome shotgun (WGS) entry which is preliminary data.</text>
</comment>
<dbReference type="AlphaFoldDB" id="A0AAE1NQ52"/>
<organism evidence="1 2">
    <name type="scientific">Petrolisthes manimaculis</name>
    <dbReference type="NCBI Taxonomy" id="1843537"/>
    <lineage>
        <taxon>Eukaryota</taxon>
        <taxon>Metazoa</taxon>
        <taxon>Ecdysozoa</taxon>
        <taxon>Arthropoda</taxon>
        <taxon>Crustacea</taxon>
        <taxon>Multicrustacea</taxon>
        <taxon>Malacostraca</taxon>
        <taxon>Eumalacostraca</taxon>
        <taxon>Eucarida</taxon>
        <taxon>Decapoda</taxon>
        <taxon>Pleocyemata</taxon>
        <taxon>Anomura</taxon>
        <taxon>Galatheoidea</taxon>
        <taxon>Porcellanidae</taxon>
        <taxon>Petrolisthes</taxon>
    </lineage>
</organism>
<protein>
    <submittedName>
        <fullName evidence="1">Uncharacterized protein</fullName>
    </submittedName>
</protein>
<keyword evidence="2" id="KW-1185">Reference proteome</keyword>
<dbReference type="EMBL" id="JAWZYT010004592">
    <property type="protein sequence ID" value="KAK4293277.1"/>
    <property type="molecule type" value="Genomic_DNA"/>
</dbReference>
<reference evidence="1" key="1">
    <citation type="submission" date="2023-11" db="EMBL/GenBank/DDBJ databases">
        <title>Genome assemblies of two species of porcelain crab, Petrolisthes cinctipes and Petrolisthes manimaculis (Anomura: Porcellanidae).</title>
        <authorList>
            <person name="Angst P."/>
        </authorList>
    </citation>
    <scope>NUCLEOTIDE SEQUENCE</scope>
    <source>
        <strain evidence="1">PB745_02</strain>
        <tissue evidence="1">Gill</tissue>
    </source>
</reference>
<proteinExistence type="predicted"/>
<dbReference type="Gene3D" id="3.30.70.1820">
    <property type="entry name" value="L1 transposable element, RRM domain"/>
    <property type="match status" value="1"/>
</dbReference>
<sequence>MAGPVSTDMEEFVKEKVEEELKAISISKRRDMTKTAKDVIDTLLPEIAKVITVSVTAAMTTVMDRITEVVKSQAAVSFSLQRQALLMKYECDRLEQYQRSDNLRIYGIEEESEESEEALEEKVVELASNMGVNLQADDISVVHRLGKPQDRERPVIVRLCRRKKRNAILRKKGELKKKDIRVFVNEDLTPLRSAMRRMVKEQVNVKNVTTRNGKILAWLTDEPNRAIEINTPDELSKVGIVTPDWKRLHMDHIV</sequence>
<gene>
    <name evidence="1" type="ORF">Pmani_034012</name>
</gene>
<accession>A0AAE1NQ52</accession>
<name>A0AAE1NQ52_9EUCA</name>
<evidence type="ECO:0000313" key="1">
    <source>
        <dbReference type="EMBL" id="KAK4293277.1"/>
    </source>
</evidence>
<dbReference type="Proteomes" id="UP001292094">
    <property type="component" value="Unassembled WGS sequence"/>
</dbReference>
<evidence type="ECO:0000313" key="2">
    <source>
        <dbReference type="Proteomes" id="UP001292094"/>
    </source>
</evidence>